<evidence type="ECO:0000313" key="1">
    <source>
        <dbReference type="EMBL" id="TDE96154.1"/>
    </source>
</evidence>
<proteinExistence type="predicted"/>
<keyword evidence="2" id="KW-1185">Reference proteome</keyword>
<name>A0ABY2E6S1_9MICO</name>
<evidence type="ECO:0000313" key="2">
    <source>
        <dbReference type="Proteomes" id="UP000504882"/>
    </source>
</evidence>
<protein>
    <submittedName>
        <fullName evidence="1">Glycosyltransferase family 1 protein</fullName>
    </submittedName>
</protein>
<dbReference type="SUPFAM" id="SSF53756">
    <property type="entry name" value="UDP-Glycosyltransferase/glycogen phosphorylase"/>
    <property type="match status" value="1"/>
</dbReference>
<reference evidence="1 2" key="1">
    <citation type="submission" date="2019-03" db="EMBL/GenBank/DDBJ databases">
        <title>Genomic features of bacteria from cold environments.</title>
        <authorList>
            <person name="Shen L."/>
        </authorList>
    </citation>
    <scope>NUCLEOTIDE SEQUENCE [LARGE SCALE GENOMIC DNA]</scope>
    <source>
        <strain evidence="2">T3246-1</strain>
    </source>
</reference>
<comment type="caution">
    <text evidence="1">The sequence shown here is derived from an EMBL/GenBank/DDBJ whole genome shotgun (WGS) entry which is preliminary data.</text>
</comment>
<dbReference type="Gene3D" id="3.40.50.2000">
    <property type="entry name" value="Glycogen Phosphorylase B"/>
    <property type="match status" value="2"/>
</dbReference>
<organism evidence="1 2">
    <name type="scientific">Occultella glacieicola</name>
    <dbReference type="NCBI Taxonomy" id="2518684"/>
    <lineage>
        <taxon>Bacteria</taxon>
        <taxon>Bacillati</taxon>
        <taxon>Actinomycetota</taxon>
        <taxon>Actinomycetes</taxon>
        <taxon>Micrococcales</taxon>
        <taxon>Ruaniaceae</taxon>
        <taxon>Occultella</taxon>
    </lineage>
</organism>
<dbReference type="Proteomes" id="UP000504882">
    <property type="component" value="Unassembled WGS sequence"/>
</dbReference>
<gene>
    <name evidence="1" type="ORF">EXU48_07945</name>
</gene>
<dbReference type="EMBL" id="SMNA01000003">
    <property type="protein sequence ID" value="TDE96154.1"/>
    <property type="molecule type" value="Genomic_DNA"/>
</dbReference>
<accession>A0ABY2E6S1</accession>
<sequence>MSRPTLLIIAFSPIHEDARVLKQVRLFTTHYDVTTVGYGPAPDGVVAHHEIPAQLVAWRKGRRALILRRYAEVQRTNAVLAHLRAVLPVGAYDVVLANDADTVPLALSLRPRAGVHVDLHEYAPRENEESWRWRLFVAPYYRWLCREFVAKAASVSTVGQGLADEYRREFGIHASVVPNATPFHDLRPTPVHAAVRLVHSGNARRNRDLGLMIEAVRLTRADVTLDLFLMPNDPGYLAEVREQAAGVPGVTVHDPVPYADLIRTLNDYDIGVFVLPPVTFNYEWTLPNKFFDYVQARLGIIVGPSPEMAALVREHELGAVTEAFDPSSVARALENLDPQMIRDWKRASNAVASDLAADHQVSAWESALARLTGSSQ</sequence>
<dbReference type="RefSeq" id="WP_133107084.1">
    <property type="nucleotide sequence ID" value="NZ_SMNA01000003.1"/>
</dbReference>
<dbReference type="Pfam" id="PF13692">
    <property type="entry name" value="Glyco_trans_1_4"/>
    <property type="match status" value="1"/>
</dbReference>